<keyword evidence="12" id="KW-1185">Reference proteome</keyword>
<evidence type="ECO:0000256" key="7">
    <source>
        <dbReference type="RuleBase" id="RU361153"/>
    </source>
</evidence>
<evidence type="ECO:0000256" key="4">
    <source>
        <dbReference type="ARBA" id="ARBA00023277"/>
    </source>
</evidence>
<dbReference type="CDD" id="cd14948">
    <property type="entry name" value="BACON"/>
    <property type="match status" value="1"/>
</dbReference>
<feature type="domain" description="BACON" evidence="10">
    <location>
        <begin position="65"/>
        <end position="122"/>
    </location>
</feature>
<protein>
    <submittedName>
        <fullName evidence="11">Cellulase family glycosylhydrolase</fullName>
    </submittedName>
</protein>
<keyword evidence="2 7" id="KW-0378">Hydrolase</keyword>
<evidence type="ECO:0000259" key="10">
    <source>
        <dbReference type="Pfam" id="PF13004"/>
    </source>
</evidence>
<dbReference type="InterPro" id="IPR050386">
    <property type="entry name" value="Glycosyl_hydrolase_5"/>
</dbReference>
<comment type="caution">
    <text evidence="11">The sequence shown here is derived from an EMBL/GenBank/DDBJ whole genome shotgun (WGS) entry which is preliminary data.</text>
</comment>
<dbReference type="PANTHER" id="PTHR31297">
    <property type="entry name" value="GLUCAN ENDO-1,6-BETA-GLUCOSIDASE B"/>
    <property type="match status" value="1"/>
</dbReference>
<feature type="chain" id="PRO_5040762067" evidence="8">
    <location>
        <begin position="22"/>
        <end position="490"/>
    </location>
</feature>
<keyword evidence="4" id="KW-0119">Carbohydrate metabolism</keyword>
<evidence type="ECO:0000259" key="9">
    <source>
        <dbReference type="Pfam" id="PF00150"/>
    </source>
</evidence>
<dbReference type="Proteomes" id="UP001155483">
    <property type="component" value="Unassembled WGS sequence"/>
</dbReference>
<dbReference type="InterPro" id="IPR013783">
    <property type="entry name" value="Ig-like_fold"/>
</dbReference>
<dbReference type="PROSITE" id="PS51257">
    <property type="entry name" value="PROKAR_LIPOPROTEIN"/>
    <property type="match status" value="1"/>
</dbReference>
<dbReference type="Gene3D" id="2.60.40.10">
    <property type="entry name" value="Immunoglobulins"/>
    <property type="match status" value="1"/>
</dbReference>
<dbReference type="Gene3D" id="3.20.20.80">
    <property type="entry name" value="Glycosidases"/>
    <property type="match status" value="1"/>
</dbReference>
<evidence type="ECO:0000256" key="5">
    <source>
        <dbReference type="ARBA" id="ARBA00023295"/>
    </source>
</evidence>
<evidence type="ECO:0000256" key="2">
    <source>
        <dbReference type="ARBA" id="ARBA00022801"/>
    </source>
</evidence>
<evidence type="ECO:0000313" key="11">
    <source>
        <dbReference type="EMBL" id="MCU7552117.1"/>
    </source>
</evidence>
<reference evidence="11" key="2">
    <citation type="submission" date="2023-04" db="EMBL/GenBank/DDBJ databases">
        <title>Paracnuella aquatica gen. nov., sp. nov., a member of the family Chitinophagaceae isolated from a hot spring.</title>
        <authorList>
            <person name="Wang C."/>
        </authorList>
    </citation>
    <scope>NUCLEOTIDE SEQUENCE</scope>
    <source>
        <strain evidence="11">LB-8</strain>
    </source>
</reference>
<keyword evidence="6" id="KW-0624">Polysaccharide degradation</keyword>
<sequence>MKTKKRMKNARISTMIRFLFAVLVFTGCKKKNDAVTPELSTSASEIILPAEGGKADLTINGNAQWTISNAASAWLQVSKTSGNSGSSTIQLTATSNGTGTTRSTILSVNSSNGQARRVTVKQPATIYPSYNTSPKAPDSTGMSTAVQLAAKFKLGWNIGNTLEATGGETSWGNPQITESYVKAVKQLGFTAIRIPCAWDIHLDNKATAHINPDWMNRVKEVVGYCVNNGLYVMLNIHWDGGWLENNITKAKQDSVNAKQKALWEQIATAMRDFDEHLMFASANEPNADNAEKMAVLASYHQTCVNAVRSTGGRNSHRVLIVQGPNTNSSLTYDLMNTLPKDPTANRLMVEVHNYLPSQFCFLNEDVSWGKMAYYWGNGYHSTIEPERNATYGEEDAHIADYNKMKTKFVDKGIPVIMGEYGAYRRNGSANVPKDLALHNASVDYWITFTTKEALARGIKPFWWDTGGALDRQNNTVKDQRTIDALIAGGN</sequence>
<gene>
    <name evidence="11" type="ORF">OCK74_23565</name>
</gene>
<name>A0A9X2Y049_9BACT</name>
<feature type="signal peptide" evidence="8">
    <location>
        <begin position="1"/>
        <end position="21"/>
    </location>
</feature>
<evidence type="ECO:0000313" key="12">
    <source>
        <dbReference type="Proteomes" id="UP001155483"/>
    </source>
</evidence>
<dbReference type="AlphaFoldDB" id="A0A9X2Y049"/>
<dbReference type="InterPro" id="IPR001547">
    <property type="entry name" value="Glyco_hydro_5"/>
</dbReference>
<keyword evidence="5 7" id="KW-0326">Glycosidase</keyword>
<accession>A0A9X2Y049</accession>
<keyword evidence="8" id="KW-0732">Signal</keyword>
<comment type="similarity">
    <text evidence="1 7">Belongs to the glycosyl hydrolase 5 (cellulase A) family.</text>
</comment>
<evidence type="ECO:0000256" key="3">
    <source>
        <dbReference type="ARBA" id="ARBA00023001"/>
    </source>
</evidence>
<dbReference type="Pfam" id="PF00150">
    <property type="entry name" value="Cellulase"/>
    <property type="match status" value="1"/>
</dbReference>
<dbReference type="RefSeq" id="WP_279299553.1">
    <property type="nucleotide sequence ID" value="NZ_JAOTIF010000028.1"/>
</dbReference>
<evidence type="ECO:0000256" key="6">
    <source>
        <dbReference type="ARBA" id="ARBA00023326"/>
    </source>
</evidence>
<dbReference type="GO" id="GO:0030245">
    <property type="term" value="P:cellulose catabolic process"/>
    <property type="evidence" value="ECO:0007669"/>
    <property type="project" value="UniProtKB-KW"/>
</dbReference>
<proteinExistence type="inferred from homology"/>
<dbReference type="EMBL" id="JAOTIF010000028">
    <property type="protein sequence ID" value="MCU7552117.1"/>
    <property type="molecule type" value="Genomic_DNA"/>
</dbReference>
<dbReference type="SUPFAM" id="SSF51445">
    <property type="entry name" value="(Trans)glycosidases"/>
    <property type="match status" value="1"/>
</dbReference>
<dbReference type="GO" id="GO:0009986">
    <property type="term" value="C:cell surface"/>
    <property type="evidence" value="ECO:0007669"/>
    <property type="project" value="TreeGrafter"/>
</dbReference>
<dbReference type="InterPro" id="IPR024361">
    <property type="entry name" value="BACON"/>
</dbReference>
<reference evidence="11" key="1">
    <citation type="submission" date="2022-09" db="EMBL/GenBank/DDBJ databases">
        <authorList>
            <person name="Yuan C."/>
            <person name="Ke Z."/>
        </authorList>
    </citation>
    <scope>NUCLEOTIDE SEQUENCE</scope>
    <source>
        <strain evidence="11">LB-8</strain>
    </source>
</reference>
<keyword evidence="3" id="KW-0136">Cellulose degradation</keyword>
<dbReference type="Pfam" id="PF13004">
    <property type="entry name" value="BACON"/>
    <property type="match status" value="1"/>
</dbReference>
<organism evidence="11 12">
    <name type="scientific">Paraflavisolibacter caeni</name>
    <dbReference type="NCBI Taxonomy" id="2982496"/>
    <lineage>
        <taxon>Bacteria</taxon>
        <taxon>Pseudomonadati</taxon>
        <taxon>Bacteroidota</taxon>
        <taxon>Chitinophagia</taxon>
        <taxon>Chitinophagales</taxon>
        <taxon>Chitinophagaceae</taxon>
        <taxon>Paraflavisolibacter</taxon>
    </lineage>
</organism>
<dbReference type="GO" id="GO:0008422">
    <property type="term" value="F:beta-glucosidase activity"/>
    <property type="evidence" value="ECO:0007669"/>
    <property type="project" value="TreeGrafter"/>
</dbReference>
<evidence type="ECO:0000256" key="1">
    <source>
        <dbReference type="ARBA" id="ARBA00005641"/>
    </source>
</evidence>
<dbReference type="GO" id="GO:0005576">
    <property type="term" value="C:extracellular region"/>
    <property type="evidence" value="ECO:0007669"/>
    <property type="project" value="TreeGrafter"/>
</dbReference>
<dbReference type="InterPro" id="IPR017853">
    <property type="entry name" value="GH"/>
</dbReference>
<feature type="domain" description="Glycoside hydrolase family 5" evidence="9">
    <location>
        <begin position="160"/>
        <end position="466"/>
    </location>
</feature>
<evidence type="ECO:0000256" key="8">
    <source>
        <dbReference type="SAM" id="SignalP"/>
    </source>
</evidence>
<dbReference type="PANTHER" id="PTHR31297:SF41">
    <property type="entry name" value="ENDOGLUCANASE, PUTATIVE (AFU_ORTHOLOGUE AFUA_5G01830)-RELATED"/>
    <property type="match status" value="1"/>
</dbReference>